<dbReference type="InterPro" id="IPR051793">
    <property type="entry name" value="NADH:flavin_oxidoreductase"/>
</dbReference>
<evidence type="ECO:0000256" key="4">
    <source>
        <dbReference type="ARBA" id="ARBA00023002"/>
    </source>
</evidence>
<dbReference type="Gene3D" id="3.40.50.720">
    <property type="entry name" value="NAD(P)-binding Rossmann-like Domain"/>
    <property type="match status" value="1"/>
</dbReference>
<protein>
    <recommendedName>
        <fullName evidence="5">FAD/NAD(P)-binding domain-containing protein</fullName>
    </recommendedName>
</protein>
<dbReference type="PANTHER" id="PTHR42917">
    <property type="entry name" value="2,4-DIENOYL-COA REDUCTASE"/>
    <property type="match status" value="1"/>
</dbReference>
<dbReference type="Pfam" id="PF07992">
    <property type="entry name" value="Pyr_redox_2"/>
    <property type="match status" value="1"/>
</dbReference>
<comment type="cofactor">
    <cofactor evidence="1">
        <name>FMN</name>
        <dbReference type="ChEBI" id="CHEBI:58210"/>
    </cofactor>
</comment>
<dbReference type="PANTHER" id="PTHR42917:SF2">
    <property type="entry name" value="2,4-DIENOYL-COA REDUCTASE [(2E)-ENOYL-COA-PRODUCING]"/>
    <property type="match status" value="1"/>
</dbReference>
<evidence type="ECO:0000256" key="3">
    <source>
        <dbReference type="ARBA" id="ARBA00022643"/>
    </source>
</evidence>
<gene>
    <name evidence="6" type="ORF">LCGC14_2160810</name>
</gene>
<name>A0A0F9DSZ6_9ZZZZ</name>
<organism evidence="6">
    <name type="scientific">marine sediment metagenome</name>
    <dbReference type="NCBI Taxonomy" id="412755"/>
    <lineage>
        <taxon>unclassified sequences</taxon>
        <taxon>metagenomes</taxon>
        <taxon>ecological metagenomes</taxon>
    </lineage>
</organism>
<proteinExistence type="predicted"/>
<comment type="caution">
    <text evidence="6">The sequence shown here is derived from an EMBL/GenBank/DDBJ whole genome shotgun (WGS) entry which is preliminary data.</text>
</comment>
<evidence type="ECO:0000256" key="2">
    <source>
        <dbReference type="ARBA" id="ARBA00022630"/>
    </source>
</evidence>
<dbReference type="EMBL" id="LAZR01027719">
    <property type="protein sequence ID" value="KKL64854.1"/>
    <property type="molecule type" value="Genomic_DNA"/>
</dbReference>
<sequence>VNAVFAREREWSTIKPAGVKKKVAIVGGGPAGMEAARLASLRGHAVTLYEKGMALGGQLLLAAAPPGKRRLLWVRDYLATQLGKQGVKVNFGVEVTPELLGKENTEVVIIATGATPVEPDFIDTDDDRVVNAWDILGGLIEPQNQKVVVLGGNMLGCEVAEFISQKGNLVSVIKMRPGSAMAEDCEPTNRRGLLDSLQACTVNLLSNYKVEGLTDDGVKVVKRDSGEELTLEAETIVLALGSKPDQALVNALQKEDTTFYHIGDCREPKNIRQAIYEGALIGRQI</sequence>
<dbReference type="InterPro" id="IPR036188">
    <property type="entry name" value="FAD/NAD-bd_sf"/>
</dbReference>
<dbReference type="PRINTS" id="PR00368">
    <property type="entry name" value="FADPNR"/>
</dbReference>
<feature type="domain" description="FAD/NAD(P)-binding" evidence="5">
    <location>
        <begin position="21"/>
        <end position="253"/>
    </location>
</feature>
<dbReference type="GO" id="GO:0016491">
    <property type="term" value="F:oxidoreductase activity"/>
    <property type="evidence" value="ECO:0007669"/>
    <property type="project" value="UniProtKB-KW"/>
</dbReference>
<keyword evidence="3" id="KW-0288">FMN</keyword>
<reference evidence="6" key="1">
    <citation type="journal article" date="2015" name="Nature">
        <title>Complex archaea that bridge the gap between prokaryotes and eukaryotes.</title>
        <authorList>
            <person name="Spang A."/>
            <person name="Saw J.H."/>
            <person name="Jorgensen S.L."/>
            <person name="Zaremba-Niedzwiedzka K."/>
            <person name="Martijn J."/>
            <person name="Lind A.E."/>
            <person name="van Eijk R."/>
            <person name="Schleper C."/>
            <person name="Guy L."/>
            <person name="Ettema T.J."/>
        </authorList>
    </citation>
    <scope>NUCLEOTIDE SEQUENCE</scope>
</reference>
<keyword evidence="2" id="KW-0285">Flavoprotein</keyword>
<dbReference type="Gene3D" id="3.50.50.60">
    <property type="entry name" value="FAD/NAD(P)-binding domain"/>
    <property type="match status" value="1"/>
</dbReference>
<evidence type="ECO:0000256" key="1">
    <source>
        <dbReference type="ARBA" id="ARBA00001917"/>
    </source>
</evidence>
<evidence type="ECO:0000313" key="6">
    <source>
        <dbReference type="EMBL" id="KKL64854.1"/>
    </source>
</evidence>
<dbReference type="InterPro" id="IPR023753">
    <property type="entry name" value="FAD/NAD-binding_dom"/>
</dbReference>
<feature type="non-terminal residue" evidence="6">
    <location>
        <position position="1"/>
    </location>
</feature>
<dbReference type="SUPFAM" id="SSF51905">
    <property type="entry name" value="FAD/NAD(P)-binding domain"/>
    <property type="match status" value="1"/>
</dbReference>
<dbReference type="AlphaFoldDB" id="A0A0F9DSZ6"/>
<dbReference type="PRINTS" id="PR00469">
    <property type="entry name" value="PNDRDTASEII"/>
</dbReference>
<keyword evidence="4" id="KW-0560">Oxidoreductase</keyword>
<evidence type="ECO:0000259" key="5">
    <source>
        <dbReference type="Pfam" id="PF07992"/>
    </source>
</evidence>
<accession>A0A0F9DSZ6</accession>